<dbReference type="Gene3D" id="3.40.190.10">
    <property type="entry name" value="Periplasmic binding protein-like II"/>
    <property type="match status" value="2"/>
</dbReference>
<dbReference type="UniPathway" id="UPA00121">
    <property type="reaction ID" value="UER00345"/>
</dbReference>
<sequence length="309" mass="33232">MTDSYAYLGPRGTFTEAALLSLEISKTGTLIASATVPQALELVRSGQVTGALVPIENSVEGSVAATLDDLSHGTSLEIVDEVAIPVTFALLARPGKTIADITRVATHPHAQAQCAQWLHENLPHAQVLPAMSTAAAAEGLTADANYDAVICSSVAAQHYGLEILLENIGDNESAWTRFILVRQAGHTNSSTGNDKTTVSLFIRDDHPGALLEILTEFAVRGVNLTRIESRPTKKQLGDYFFSIDFEGHINDERVGEAMKGLHRICADVKFLGSYARHNTQGTVVRTTVSDAAFSDADQWLAHLRISRSN</sequence>
<evidence type="ECO:0000256" key="6">
    <source>
        <dbReference type="ARBA" id="ARBA00023239"/>
    </source>
</evidence>
<dbReference type="CDD" id="cd04905">
    <property type="entry name" value="ACT_CM-PDT"/>
    <property type="match status" value="1"/>
</dbReference>
<dbReference type="EC" id="4.2.1.51" evidence="2"/>
<keyword evidence="3" id="KW-0028">Amino-acid biosynthesis</keyword>
<evidence type="ECO:0000256" key="2">
    <source>
        <dbReference type="ARBA" id="ARBA00013147"/>
    </source>
</evidence>
<dbReference type="InterPro" id="IPR008242">
    <property type="entry name" value="Chor_mutase/pphenate_deHydtase"/>
</dbReference>
<feature type="domain" description="ACT" evidence="9">
    <location>
        <begin position="198"/>
        <end position="275"/>
    </location>
</feature>
<dbReference type="SUPFAM" id="SSF55021">
    <property type="entry name" value="ACT-like"/>
    <property type="match status" value="1"/>
</dbReference>
<dbReference type="FunFam" id="3.30.70.260:FF:000012">
    <property type="entry name" value="Prephenate dehydratase"/>
    <property type="match status" value="1"/>
</dbReference>
<dbReference type="PROSITE" id="PS00857">
    <property type="entry name" value="PREPHENATE_DEHYDR_1"/>
    <property type="match status" value="1"/>
</dbReference>
<dbReference type="PROSITE" id="PS51171">
    <property type="entry name" value="PREPHENATE_DEHYDR_3"/>
    <property type="match status" value="1"/>
</dbReference>
<protein>
    <recommendedName>
        <fullName evidence="2">prephenate dehydratase</fullName>
        <ecNumber evidence="2">4.2.1.51</ecNumber>
    </recommendedName>
</protein>
<name>A0A6J5Z1U0_9ZZZZ</name>
<dbReference type="EMBL" id="CAESAJ010000031">
    <property type="protein sequence ID" value="CAB4334389.1"/>
    <property type="molecule type" value="Genomic_DNA"/>
</dbReference>
<keyword evidence="6" id="KW-0456">Lyase</keyword>
<dbReference type="SUPFAM" id="SSF53850">
    <property type="entry name" value="Periplasmic binding protein-like II"/>
    <property type="match status" value="1"/>
</dbReference>
<dbReference type="PROSITE" id="PS51671">
    <property type="entry name" value="ACT"/>
    <property type="match status" value="1"/>
</dbReference>
<keyword evidence="4" id="KW-0057">Aromatic amino acid biosynthesis</keyword>
<dbReference type="GO" id="GO:0009094">
    <property type="term" value="P:L-phenylalanine biosynthetic process"/>
    <property type="evidence" value="ECO:0007669"/>
    <property type="project" value="UniProtKB-UniPathway"/>
</dbReference>
<dbReference type="InterPro" id="IPR002912">
    <property type="entry name" value="ACT_dom"/>
</dbReference>
<dbReference type="InterPro" id="IPR018528">
    <property type="entry name" value="Preph_deHydtase_CS"/>
</dbReference>
<proteinExistence type="predicted"/>
<evidence type="ECO:0000256" key="3">
    <source>
        <dbReference type="ARBA" id="ARBA00022605"/>
    </source>
</evidence>
<dbReference type="PANTHER" id="PTHR21022">
    <property type="entry name" value="PREPHENATE DEHYDRATASE P PROTEIN"/>
    <property type="match status" value="1"/>
</dbReference>
<dbReference type="AlphaFoldDB" id="A0A6J5Z1U0"/>
<evidence type="ECO:0000256" key="4">
    <source>
        <dbReference type="ARBA" id="ARBA00023141"/>
    </source>
</evidence>
<dbReference type="PROSITE" id="PS00858">
    <property type="entry name" value="PREPHENATE_DEHYDR_2"/>
    <property type="match status" value="1"/>
</dbReference>
<dbReference type="NCBIfam" id="NF008865">
    <property type="entry name" value="PRK11898.1"/>
    <property type="match status" value="1"/>
</dbReference>
<evidence type="ECO:0000256" key="5">
    <source>
        <dbReference type="ARBA" id="ARBA00023222"/>
    </source>
</evidence>
<dbReference type="PANTHER" id="PTHR21022:SF19">
    <property type="entry name" value="PREPHENATE DEHYDRATASE-RELATED"/>
    <property type="match status" value="1"/>
</dbReference>
<dbReference type="GO" id="GO:0004664">
    <property type="term" value="F:prephenate dehydratase activity"/>
    <property type="evidence" value="ECO:0007669"/>
    <property type="project" value="UniProtKB-EC"/>
</dbReference>
<evidence type="ECO:0000256" key="7">
    <source>
        <dbReference type="ARBA" id="ARBA00047848"/>
    </source>
</evidence>
<evidence type="ECO:0000259" key="8">
    <source>
        <dbReference type="PROSITE" id="PS51171"/>
    </source>
</evidence>
<keyword evidence="5" id="KW-0584">Phenylalanine biosynthesis</keyword>
<evidence type="ECO:0000313" key="10">
    <source>
        <dbReference type="EMBL" id="CAB4334389.1"/>
    </source>
</evidence>
<dbReference type="Pfam" id="PF00800">
    <property type="entry name" value="PDT"/>
    <property type="match status" value="1"/>
</dbReference>
<reference evidence="10" key="1">
    <citation type="submission" date="2020-05" db="EMBL/GenBank/DDBJ databases">
        <authorList>
            <person name="Chiriac C."/>
            <person name="Salcher M."/>
            <person name="Ghai R."/>
            <person name="Kavagutti S V."/>
        </authorList>
    </citation>
    <scope>NUCLEOTIDE SEQUENCE</scope>
</reference>
<dbReference type="InterPro" id="IPR045865">
    <property type="entry name" value="ACT-like_dom_sf"/>
</dbReference>
<dbReference type="Pfam" id="PF01842">
    <property type="entry name" value="ACT"/>
    <property type="match status" value="1"/>
</dbReference>
<dbReference type="FunFam" id="3.40.190.10:FF:000064">
    <property type="entry name" value="Prephenate dehydratase"/>
    <property type="match status" value="1"/>
</dbReference>
<dbReference type="CDD" id="cd13632">
    <property type="entry name" value="PBP2_Aa-PDT_like"/>
    <property type="match status" value="1"/>
</dbReference>
<dbReference type="Gene3D" id="3.30.70.260">
    <property type="match status" value="1"/>
</dbReference>
<gene>
    <name evidence="10" type="ORF">UFOPK3770_00453</name>
</gene>
<evidence type="ECO:0000256" key="1">
    <source>
        <dbReference type="ARBA" id="ARBA00004741"/>
    </source>
</evidence>
<comment type="catalytic activity">
    <reaction evidence="7">
        <text>prephenate + H(+) = 3-phenylpyruvate + CO2 + H2O</text>
        <dbReference type="Rhea" id="RHEA:21648"/>
        <dbReference type="ChEBI" id="CHEBI:15377"/>
        <dbReference type="ChEBI" id="CHEBI:15378"/>
        <dbReference type="ChEBI" id="CHEBI:16526"/>
        <dbReference type="ChEBI" id="CHEBI:18005"/>
        <dbReference type="ChEBI" id="CHEBI:29934"/>
        <dbReference type="EC" id="4.2.1.51"/>
    </reaction>
</comment>
<dbReference type="PIRSF" id="PIRSF001500">
    <property type="entry name" value="Chor_mut_pdt_Ppr"/>
    <property type="match status" value="1"/>
</dbReference>
<comment type="pathway">
    <text evidence="1">Amino-acid biosynthesis; L-phenylalanine biosynthesis; phenylpyruvate from prephenate: step 1/1.</text>
</comment>
<dbReference type="GO" id="GO:0005737">
    <property type="term" value="C:cytoplasm"/>
    <property type="evidence" value="ECO:0007669"/>
    <property type="project" value="TreeGrafter"/>
</dbReference>
<organism evidence="10">
    <name type="scientific">freshwater metagenome</name>
    <dbReference type="NCBI Taxonomy" id="449393"/>
    <lineage>
        <taxon>unclassified sequences</taxon>
        <taxon>metagenomes</taxon>
        <taxon>ecological metagenomes</taxon>
    </lineage>
</organism>
<dbReference type="InterPro" id="IPR001086">
    <property type="entry name" value="Preph_deHydtase"/>
</dbReference>
<accession>A0A6J5Z1U0</accession>
<feature type="domain" description="Prephenate dehydratase" evidence="8">
    <location>
        <begin position="4"/>
        <end position="183"/>
    </location>
</feature>
<evidence type="ECO:0000259" key="9">
    <source>
        <dbReference type="PROSITE" id="PS51671"/>
    </source>
</evidence>